<dbReference type="Proteomes" id="UP000321392">
    <property type="component" value="Unassembled WGS sequence"/>
</dbReference>
<reference evidence="2 4" key="2">
    <citation type="submission" date="2018-07" db="EMBL/GenBank/DDBJ databases">
        <title>Genomic Encyclopedia of Type Strains, Phase IV (KMG-IV): sequencing the most valuable type-strain genomes for metagenomic binning, comparative biology and taxonomic classification.</title>
        <authorList>
            <person name="Goeker M."/>
        </authorList>
    </citation>
    <scope>NUCLEOTIDE SEQUENCE [LARGE SCALE GENOMIC DNA]</scope>
    <source>
        <strain evidence="2 4">DSM 19728</strain>
    </source>
</reference>
<dbReference type="Proteomes" id="UP000254518">
    <property type="component" value="Unassembled WGS sequence"/>
</dbReference>
<reference evidence="3" key="3">
    <citation type="submission" date="2019-07" db="EMBL/GenBank/DDBJ databases">
        <authorList>
            <person name="Whitman W."/>
            <person name="Huntemann M."/>
            <person name="Clum A."/>
            <person name="Pillay M."/>
            <person name="Palaniappan K."/>
            <person name="Varghese N."/>
            <person name="Mikhailova N."/>
            <person name="Stamatis D."/>
            <person name="Reddy T."/>
            <person name="Daum C."/>
            <person name="Shapiro N."/>
            <person name="Ivanova N."/>
            <person name="Kyrpides N."/>
            <person name="Woyke T."/>
        </authorList>
    </citation>
    <scope>NUCLEOTIDE SEQUENCE</scope>
    <source>
        <strain evidence="3">CGMCC 1.5380</strain>
    </source>
</reference>
<name>A0A562PXB7_9FLAO</name>
<keyword evidence="3" id="KW-0808">Transferase</keyword>
<keyword evidence="4" id="KW-1185">Reference proteome</keyword>
<dbReference type="RefSeq" id="WP_114753761.1">
    <property type="nucleotide sequence ID" value="NZ_QQBA01000004.1"/>
</dbReference>
<protein>
    <submittedName>
        <fullName evidence="3">Glycosyltransferase involved in cell wall biosynthesis</fullName>
    </submittedName>
</protein>
<dbReference type="PANTHER" id="PTHR22916:SF3">
    <property type="entry name" value="UDP-GLCNAC:BETAGAL BETA-1,3-N-ACETYLGLUCOSAMINYLTRANSFERASE-LIKE PROTEIN 1"/>
    <property type="match status" value="1"/>
</dbReference>
<dbReference type="PANTHER" id="PTHR22916">
    <property type="entry name" value="GLYCOSYLTRANSFERASE"/>
    <property type="match status" value="1"/>
</dbReference>
<dbReference type="OrthoDB" id="396512at2"/>
<reference evidence="3 5" key="1">
    <citation type="journal article" date="2015" name="Stand. Genomic Sci.">
        <title>Genomic Encyclopedia of Bacterial and Archaeal Type Strains, Phase III: the genomes of soil and plant-associated and newly described type strains.</title>
        <authorList>
            <person name="Whitman W.B."/>
            <person name="Woyke T."/>
            <person name="Klenk H.P."/>
            <person name="Zhou Y."/>
            <person name="Lilburn T.G."/>
            <person name="Beck B.J."/>
            <person name="De Vos P."/>
            <person name="Vandamme P."/>
            <person name="Eisen J.A."/>
            <person name="Garrity G."/>
            <person name="Hugenholtz P."/>
            <person name="Kyrpides N.C."/>
        </authorList>
    </citation>
    <scope>NUCLEOTIDE SEQUENCE [LARGE SCALE GENOMIC DNA]</scope>
    <source>
        <strain evidence="3 5">CGMCC 1.5380</strain>
    </source>
</reference>
<gene>
    <name evidence="2" type="ORF">DFR66_10456</name>
    <name evidence="3" type="ORF">IQ02_01049</name>
</gene>
<comment type="caution">
    <text evidence="3">The sequence shown here is derived from an EMBL/GenBank/DDBJ whole genome shotgun (WGS) entry which is preliminary data.</text>
</comment>
<evidence type="ECO:0000313" key="4">
    <source>
        <dbReference type="Proteomes" id="UP000254518"/>
    </source>
</evidence>
<dbReference type="Pfam" id="PF00535">
    <property type="entry name" value="Glycos_transf_2"/>
    <property type="match status" value="1"/>
</dbReference>
<dbReference type="InterPro" id="IPR001173">
    <property type="entry name" value="Glyco_trans_2-like"/>
</dbReference>
<evidence type="ECO:0000313" key="2">
    <source>
        <dbReference type="EMBL" id="RDI56494.1"/>
    </source>
</evidence>
<dbReference type="SUPFAM" id="SSF53448">
    <property type="entry name" value="Nucleotide-diphospho-sugar transferases"/>
    <property type="match status" value="1"/>
</dbReference>
<feature type="domain" description="Glycosyltransferase 2-like" evidence="1">
    <location>
        <begin position="11"/>
        <end position="140"/>
    </location>
</feature>
<evidence type="ECO:0000313" key="3">
    <source>
        <dbReference type="EMBL" id="TWI49064.1"/>
    </source>
</evidence>
<dbReference type="AlphaFoldDB" id="A0A562PXB7"/>
<organism evidence="3 5">
    <name type="scientific">Flavobacterium glaciei</name>
    <dbReference type="NCBI Taxonomy" id="386300"/>
    <lineage>
        <taxon>Bacteria</taxon>
        <taxon>Pseudomonadati</taxon>
        <taxon>Bacteroidota</taxon>
        <taxon>Flavobacteriia</taxon>
        <taxon>Flavobacteriales</taxon>
        <taxon>Flavobacteriaceae</taxon>
        <taxon>Flavobacterium</taxon>
    </lineage>
</organism>
<dbReference type="InterPro" id="IPR029044">
    <property type="entry name" value="Nucleotide-diphossugar_trans"/>
</dbReference>
<dbReference type="CDD" id="cd00761">
    <property type="entry name" value="Glyco_tranf_GTA_type"/>
    <property type="match status" value="1"/>
</dbReference>
<dbReference type="EMBL" id="VLKX01000004">
    <property type="protein sequence ID" value="TWI49064.1"/>
    <property type="molecule type" value="Genomic_DNA"/>
</dbReference>
<dbReference type="Gene3D" id="3.90.550.10">
    <property type="entry name" value="Spore Coat Polysaccharide Biosynthesis Protein SpsA, Chain A"/>
    <property type="match status" value="1"/>
</dbReference>
<evidence type="ECO:0000313" key="5">
    <source>
        <dbReference type="Proteomes" id="UP000321392"/>
    </source>
</evidence>
<dbReference type="GO" id="GO:0016758">
    <property type="term" value="F:hexosyltransferase activity"/>
    <property type="evidence" value="ECO:0007669"/>
    <property type="project" value="UniProtKB-ARBA"/>
</dbReference>
<accession>A0A562PXB7</accession>
<proteinExistence type="predicted"/>
<evidence type="ECO:0000259" key="1">
    <source>
        <dbReference type="Pfam" id="PF00535"/>
    </source>
</evidence>
<sequence length="337" mass="39310">MDKINKNIIFSIIVPVYNVEGYLNQCIDSILIQSFSNFELILVNDGSTDGSLAICSEYKSRDERIQLVDKKNGGAADSRNHGLSKALGQYVIFVDGDDFWSGDFVLNEMALLIKNNDFDIIIHEESRYFSSNNIKCKYNQNKLKQKSGNFENDALDLIYYHLYASSPWDKIIKRSILISNDLFFPLHLKYEDMEWCANLMNHINTYCIYSKSFYMYRQLRVGSEVYSMNEQAVLDIYLSVKKGLIQIENNKETLQLALKNYWSFYYVVILMHFDKLSSNNKKALIKELSSWKNLISSGRNLTVDKVNLFYKILPFSLLPKFMSIYAKMNLFYKKTKL</sequence>
<dbReference type="EMBL" id="QQBA01000004">
    <property type="protein sequence ID" value="RDI56494.1"/>
    <property type="molecule type" value="Genomic_DNA"/>
</dbReference>